<dbReference type="EMBL" id="QBMN01000101">
    <property type="protein sequence ID" value="PZO38603.1"/>
    <property type="molecule type" value="Genomic_DNA"/>
</dbReference>
<dbReference type="AlphaFoldDB" id="A0A2W4W0I5"/>
<protein>
    <submittedName>
        <fullName evidence="1">Uncharacterized protein</fullName>
    </submittedName>
</protein>
<evidence type="ECO:0000313" key="2">
    <source>
        <dbReference type="Proteomes" id="UP000249081"/>
    </source>
</evidence>
<evidence type="ECO:0000313" key="1">
    <source>
        <dbReference type="EMBL" id="PZO38603.1"/>
    </source>
</evidence>
<organism evidence="1 2">
    <name type="scientific">Shackletoniella antarctica</name>
    <dbReference type="NCBI Taxonomy" id="268115"/>
    <lineage>
        <taxon>Bacteria</taxon>
        <taxon>Bacillati</taxon>
        <taxon>Cyanobacteriota</taxon>
        <taxon>Cyanophyceae</taxon>
        <taxon>Oculatellales</taxon>
        <taxon>Oculatellaceae</taxon>
        <taxon>Shackletoniella</taxon>
    </lineage>
</organism>
<reference evidence="2" key="1">
    <citation type="submission" date="2018-04" db="EMBL/GenBank/DDBJ databases">
        <authorList>
            <person name="Cornet L."/>
        </authorList>
    </citation>
    <scope>NUCLEOTIDE SEQUENCE [LARGE SCALE GENOMIC DNA]</scope>
</reference>
<proteinExistence type="predicted"/>
<gene>
    <name evidence="1" type="ORF">DCF17_14415</name>
</gene>
<comment type="caution">
    <text evidence="1">The sequence shown here is derived from an EMBL/GenBank/DDBJ whole genome shotgun (WGS) entry which is preliminary data.</text>
</comment>
<accession>A0A2W4W0I5</accession>
<dbReference type="Proteomes" id="UP000249081">
    <property type="component" value="Unassembled WGS sequence"/>
</dbReference>
<name>A0A2W4W0I5_9CYAN</name>
<reference evidence="1 2" key="2">
    <citation type="submission" date="2018-06" db="EMBL/GenBank/DDBJ databases">
        <title>Metagenomic assembly of (sub)arctic Cyanobacteria and their associated microbiome from non-axenic cultures.</title>
        <authorList>
            <person name="Baurain D."/>
        </authorList>
    </citation>
    <scope>NUCLEOTIDE SEQUENCE [LARGE SCALE GENOMIC DNA]</scope>
    <source>
        <strain evidence="1">ULC041bin1</strain>
    </source>
</reference>
<sequence>MDDEIKKAIDAHREEFGEFNASIYGLDLSQADVRDRLLNALAAAIETGEPISDADIGVNPPEGALI</sequence>